<evidence type="ECO:0000313" key="3">
    <source>
        <dbReference type="Proteomes" id="UP000215453"/>
    </source>
</evidence>
<evidence type="ECO:0000313" key="2">
    <source>
        <dbReference type="EMBL" id="SMY26552.1"/>
    </source>
</evidence>
<reference evidence="2 3" key="1">
    <citation type="submission" date="2016-10" db="EMBL/GenBank/DDBJ databases">
        <authorList>
            <person name="Varghese N."/>
        </authorList>
    </citation>
    <scope>NUCLEOTIDE SEQUENCE [LARGE SCALE GENOMIC DNA]</scope>
</reference>
<dbReference type="EMBL" id="LT882682">
    <property type="protein sequence ID" value="SMY26552.1"/>
    <property type="molecule type" value="Genomic_DNA"/>
</dbReference>
<organism evidence="2 3">
    <name type="scientific">Zymoseptoria tritici ST99CH_1A5</name>
    <dbReference type="NCBI Taxonomy" id="1276529"/>
    <lineage>
        <taxon>Eukaryota</taxon>
        <taxon>Fungi</taxon>
        <taxon>Dikarya</taxon>
        <taxon>Ascomycota</taxon>
        <taxon>Pezizomycotina</taxon>
        <taxon>Dothideomycetes</taxon>
        <taxon>Dothideomycetidae</taxon>
        <taxon>Mycosphaerellales</taxon>
        <taxon>Mycosphaerellaceae</taxon>
        <taxon>Zymoseptoria</taxon>
    </lineage>
</organism>
<protein>
    <recommendedName>
        <fullName evidence="4">F-box domain-containing protein</fullName>
    </recommendedName>
</protein>
<name>A0A1Y6LQ73_ZYMTR</name>
<sequence length="392" mass="44459">MNTQRPVSSASLIERMLTPELFGMIWLELFPHAHIAAHKLRLPEDPQDPFRVTLFARDEWARLFLLRKVSKTFKCMFDSALDDAKRHGKVRLIMNMARHNNCPAKSMDLKSLPTAMEAPMPFLATFPSLYVLDYQVIEIDSKEEDGDPQVRLEELEAEYVLPTGNLQLNYDDLFYLNTNIVYTTQTDANLAAFEEVIDDICDAIWHPDLLRPKVEPPYLAPLTKEGLYHLGCVFATGARRLAATRYAVTHGEENLTVDIGSHTHAVAWLGWFDEGGAERLKIEAKQLAEEAEQKEWDAANEAAKEKWWAGVQAEKALRPAVSEQAAGPDHRDVEPEQLAEEAEDKEWEAANEAAKEKWWAWMQAQKALRPPVVLASAAEVGQRLFQEDPKEA</sequence>
<dbReference type="Proteomes" id="UP000215453">
    <property type="component" value="Chromosome 7"/>
</dbReference>
<feature type="region of interest" description="Disordered" evidence="1">
    <location>
        <begin position="318"/>
        <end position="351"/>
    </location>
</feature>
<accession>A0A1Y6LQ73</accession>
<proteinExistence type="predicted"/>
<feature type="compositionally biased region" description="Acidic residues" evidence="1">
    <location>
        <begin position="335"/>
        <end position="346"/>
    </location>
</feature>
<gene>
    <name evidence="2" type="ORF">ZT1A5_G7995</name>
</gene>
<dbReference type="AlphaFoldDB" id="A0A1Y6LQ73"/>
<evidence type="ECO:0008006" key="4">
    <source>
        <dbReference type="Google" id="ProtNLM"/>
    </source>
</evidence>
<evidence type="ECO:0000256" key="1">
    <source>
        <dbReference type="SAM" id="MobiDB-lite"/>
    </source>
</evidence>